<name>A0AAE4HVH1_9STRE</name>
<accession>A0AAE4HVH1</accession>
<dbReference type="RefSeq" id="WP_311981931.1">
    <property type="nucleotide sequence ID" value="NZ_JARQAG010000002.1"/>
</dbReference>
<gene>
    <name evidence="1" type="ORF">P7G31_02800</name>
</gene>
<dbReference type="EMBL" id="JARQAG010000002">
    <property type="protein sequence ID" value="MDT2731184.1"/>
    <property type="molecule type" value="Genomic_DNA"/>
</dbReference>
<comment type="caution">
    <text evidence="1">The sequence shown here is derived from an EMBL/GenBank/DDBJ whole genome shotgun (WGS) entry which is preliminary data.</text>
</comment>
<dbReference type="AlphaFoldDB" id="A0AAE4HVH1"/>
<reference evidence="1" key="1">
    <citation type="submission" date="2023-03" db="EMBL/GenBank/DDBJ databases">
        <authorList>
            <person name="Shen W."/>
            <person name="Cai J."/>
        </authorList>
    </citation>
    <scope>NUCLEOTIDE SEQUENCE</scope>
    <source>
        <strain evidence="1">P82-2</strain>
    </source>
</reference>
<sequence length="63" mass="7393">MKIKTLKREQFEELDSFDSRVNEFIDSVRMLDIMAYSVDVYPAVTVVYEDKSSYNASLVSKKY</sequence>
<proteinExistence type="predicted"/>
<evidence type="ECO:0000313" key="1">
    <source>
        <dbReference type="EMBL" id="MDT2731184.1"/>
    </source>
</evidence>
<dbReference type="Proteomes" id="UP001180515">
    <property type="component" value="Unassembled WGS sequence"/>
</dbReference>
<evidence type="ECO:0000313" key="2">
    <source>
        <dbReference type="Proteomes" id="UP001180515"/>
    </source>
</evidence>
<organism evidence="1 2">
    <name type="scientific">Streptococcus parauberis</name>
    <dbReference type="NCBI Taxonomy" id="1348"/>
    <lineage>
        <taxon>Bacteria</taxon>
        <taxon>Bacillati</taxon>
        <taxon>Bacillota</taxon>
        <taxon>Bacilli</taxon>
        <taxon>Lactobacillales</taxon>
        <taxon>Streptococcaceae</taxon>
        <taxon>Streptococcus</taxon>
    </lineage>
</organism>
<protein>
    <submittedName>
        <fullName evidence="1">Uncharacterized protein</fullName>
    </submittedName>
</protein>